<dbReference type="Proteomes" id="UP001141552">
    <property type="component" value="Unassembled WGS sequence"/>
</dbReference>
<dbReference type="GO" id="GO:0009451">
    <property type="term" value="P:RNA modification"/>
    <property type="evidence" value="ECO:0007669"/>
    <property type="project" value="InterPro"/>
</dbReference>
<evidence type="ECO:0000259" key="2">
    <source>
        <dbReference type="Pfam" id="PF14432"/>
    </source>
</evidence>
<sequence>MVDRESSPKAKAILTLLQGCNSMRRLRKIQSHATVAGLHHHPSISAAILNFCAVSVSGSFPHALLLFRHLLLHSSSPPPTTQAWNSIIRGFVLRSSANSIHHHHSSPPLLHAILYYNHMLTTAAARPDAFTFTFALKACTGLRSSSKCRELHGSLIRTGEDCKGTAHGSCSIDFRESFITYHSEKLAIAFGLAKTPEGTALRIVKNLRVCKDCHSFTKSISKAFGRDIIVRDRVRFHHFKDGLCSCRDYCLPDKAINDRFSCSLESQFSEIQKHLKGQQIYVILVFRDLEGFRFSRFHLTQPKSKK</sequence>
<dbReference type="OrthoDB" id="185373at2759"/>
<dbReference type="EMBL" id="JAKUCV010001000">
    <property type="protein sequence ID" value="KAJ4848099.1"/>
    <property type="molecule type" value="Genomic_DNA"/>
</dbReference>
<evidence type="ECO:0000313" key="4">
    <source>
        <dbReference type="Proteomes" id="UP001141552"/>
    </source>
</evidence>
<dbReference type="AlphaFoldDB" id="A0A9Q0JNF0"/>
<comment type="caution">
    <text evidence="3">The sequence shown here is derived from an EMBL/GenBank/DDBJ whole genome shotgun (WGS) entry which is preliminary data.</text>
</comment>
<comment type="similarity">
    <text evidence="1">Belongs to the PPR family. PCMP-H subfamily.</text>
</comment>
<evidence type="ECO:0000256" key="1">
    <source>
        <dbReference type="ARBA" id="ARBA00006643"/>
    </source>
</evidence>
<dbReference type="PANTHER" id="PTHR47926">
    <property type="entry name" value="PENTATRICOPEPTIDE REPEAT-CONTAINING PROTEIN"/>
    <property type="match status" value="1"/>
</dbReference>
<dbReference type="Gene3D" id="1.25.40.10">
    <property type="entry name" value="Tetratricopeptide repeat domain"/>
    <property type="match status" value="1"/>
</dbReference>
<name>A0A9Q0JNF0_9ROSI</name>
<proteinExistence type="inferred from homology"/>
<dbReference type="InterPro" id="IPR046960">
    <property type="entry name" value="PPR_At4g14850-like_plant"/>
</dbReference>
<feature type="domain" description="DYW" evidence="2">
    <location>
        <begin position="175"/>
        <end position="249"/>
    </location>
</feature>
<dbReference type="GO" id="GO:0008270">
    <property type="term" value="F:zinc ion binding"/>
    <property type="evidence" value="ECO:0007669"/>
    <property type="project" value="InterPro"/>
</dbReference>
<dbReference type="InterPro" id="IPR032867">
    <property type="entry name" value="DYW_dom"/>
</dbReference>
<dbReference type="Pfam" id="PF14432">
    <property type="entry name" value="DYW_deaminase"/>
    <property type="match status" value="1"/>
</dbReference>
<organism evidence="3 4">
    <name type="scientific">Turnera subulata</name>
    <dbReference type="NCBI Taxonomy" id="218843"/>
    <lineage>
        <taxon>Eukaryota</taxon>
        <taxon>Viridiplantae</taxon>
        <taxon>Streptophyta</taxon>
        <taxon>Embryophyta</taxon>
        <taxon>Tracheophyta</taxon>
        <taxon>Spermatophyta</taxon>
        <taxon>Magnoliopsida</taxon>
        <taxon>eudicotyledons</taxon>
        <taxon>Gunneridae</taxon>
        <taxon>Pentapetalae</taxon>
        <taxon>rosids</taxon>
        <taxon>fabids</taxon>
        <taxon>Malpighiales</taxon>
        <taxon>Passifloraceae</taxon>
        <taxon>Turnera</taxon>
    </lineage>
</organism>
<evidence type="ECO:0000313" key="3">
    <source>
        <dbReference type="EMBL" id="KAJ4848099.1"/>
    </source>
</evidence>
<keyword evidence="4" id="KW-1185">Reference proteome</keyword>
<reference evidence="3" key="2">
    <citation type="journal article" date="2023" name="Plants (Basel)">
        <title>Annotation of the Turnera subulata (Passifloraceae) Draft Genome Reveals the S-Locus Evolved after the Divergence of Turneroideae from Passifloroideae in a Stepwise Manner.</title>
        <authorList>
            <person name="Henning P.M."/>
            <person name="Roalson E.H."/>
            <person name="Mir W."/>
            <person name="McCubbin A.G."/>
            <person name="Shore J.S."/>
        </authorList>
    </citation>
    <scope>NUCLEOTIDE SEQUENCE</scope>
    <source>
        <strain evidence="3">F60SS</strain>
    </source>
</reference>
<protein>
    <recommendedName>
        <fullName evidence="2">DYW domain-containing protein</fullName>
    </recommendedName>
</protein>
<gene>
    <name evidence="3" type="ORF">Tsubulata_023516</name>
</gene>
<dbReference type="InterPro" id="IPR011990">
    <property type="entry name" value="TPR-like_helical_dom_sf"/>
</dbReference>
<accession>A0A9Q0JNF0</accession>
<reference evidence="3" key="1">
    <citation type="submission" date="2022-02" db="EMBL/GenBank/DDBJ databases">
        <authorList>
            <person name="Henning P.M."/>
            <person name="McCubbin A.G."/>
            <person name="Shore J.S."/>
        </authorList>
    </citation>
    <scope>NUCLEOTIDE SEQUENCE</scope>
    <source>
        <strain evidence="3">F60SS</strain>
        <tissue evidence="3">Leaves</tissue>
    </source>
</reference>
<dbReference type="GO" id="GO:0003723">
    <property type="term" value="F:RNA binding"/>
    <property type="evidence" value="ECO:0007669"/>
    <property type="project" value="InterPro"/>
</dbReference>